<accession>A0A840QCZ0</accession>
<name>A0A840QCZ0_9PSEU</name>
<dbReference type="Pfam" id="PF00561">
    <property type="entry name" value="Abhydrolase_1"/>
    <property type="match status" value="1"/>
</dbReference>
<comment type="caution">
    <text evidence="3">The sequence shown here is derived from an EMBL/GenBank/DDBJ whole genome shotgun (WGS) entry which is preliminary data.</text>
</comment>
<keyword evidence="1" id="KW-0378">Hydrolase</keyword>
<protein>
    <submittedName>
        <fullName evidence="3">Pimeloyl-ACP methyl ester carboxylesterase</fullName>
    </submittedName>
</protein>
<dbReference type="AlphaFoldDB" id="A0A840QCZ0"/>
<evidence type="ECO:0000256" key="1">
    <source>
        <dbReference type="ARBA" id="ARBA00022801"/>
    </source>
</evidence>
<dbReference type="Gene3D" id="3.40.50.1820">
    <property type="entry name" value="alpha/beta hydrolase"/>
    <property type="match status" value="1"/>
</dbReference>
<feature type="domain" description="AB hydrolase-1" evidence="2">
    <location>
        <begin position="43"/>
        <end position="163"/>
    </location>
</feature>
<dbReference type="InterPro" id="IPR000639">
    <property type="entry name" value="Epox_hydrolase-like"/>
</dbReference>
<dbReference type="InterPro" id="IPR000073">
    <property type="entry name" value="AB_hydrolase_1"/>
</dbReference>
<gene>
    <name evidence="3" type="ORF">BJ970_005381</name>
</gene>
<dbReference type="GO" id="GO:0016787">
    <property type="term" value="F:hydrolase activity"/>
    <property type="evidence" value="ECO:0007669"/>
    <property type="project" value="UniProtKB-KW"/>
</dbReference>
<keyword evidence="4" id="KW-1185">Reference proteome</keyword>
<dbReference type="InterPro" id="IPR029058">
    <property type="entry name" value="AB_hydrolase_fold"/>
</dbReference>
<organism evidence="3 4">
    <name type="scientific">Saccharopolyspora phatthalungensis</name>
    <dbReference type="NCBI Taxonomy" id="664693"/>
    <lineage>
        <taxon>Bacteria</taxon>
        <taxon>Bacillati</taxon>
        <taxon>Actinomycetota</taxon>
        <taxon>Actinomycetes</taxon>
        <taxon>Pseudonocardiales</taxon>
        <taxon>Pseudonocardiaceae</taxon>
        <taxon>Saccharopolyspora</taxon>
    </lineage>
</organism>
<dbReference type="PRINTS" id="PR00412">
    <property type="entry name" value="EPOXHYDRLASE"/>
</dbReference>
<evidence type="ECO:0000313" key="4">
    <source>
        <dbReference type="Proteomes" id="UP000584374"/>
    </source>
</evidence>
<reference evidence="3 4" key="1">
    <citation type="submission" date="2020-08" db="EMBL/GenBank/DDBJ databases">
        <title>Sequencing the genomes of 1000 actinobacteria strains.</title>
        <authorList>
            <person name="Klenk H.-P."/>
        </authorList>
    </citation>
    <scope>NUCLEOTIDE SEQUENCE [LARGE SCALE GENOMIC DNA]</scope>
    <source>
        <strain evidence="3 4">DSM 45584</strain>
    </source>
</reference>
<proteinExistence type="predicted"/>
<dbReference type="Proteomes" id="UP000584374">
    <property type="component" value="Unassembled WGS sequence"/>
</dbReference>
<sequence>MPPRPMIGRFADQYSGRVAEYIQIPTPAGKFDALAAGPEDGRPVLLLHGFPEAAVQWSEQLSVLGGAECFAVAPDQRGYSPGVRPQQVADYRMEELLGDVLAIAEHFGWQRFDLVGHDWGAAVAWTMAAAHPDRIRTLTAVSVPHLDPFGDAVRNDEDQHQRSAYTQAFQSAGAEKALLADNAKKLRQIYYPGVPQHHIDDYVQRLTEPGALTAALNWYRATRLGGGQIGPITVPTLYVWSTEDVAIGSTAAMATADHVTGPYRFEMLEDISHWIPEETPETFTRLLLQHLVSHPE</sequence>
<evidence type="ECO:0000259" key="2">
    <source>
        <dbReference type="Pfam" id="PF00561"/>
    </source>
</evidence>
<dbReference type="SUPFAM" id="SSF53474">
    <property type="entry name" value="alpha/beta-Hydrolases"/>
    <property type="match status" value="1"/>
</dbReference>
<dbReference type="PANTHER" id="PTHR43329">
    <property type="entry name" value="EPOXIDE HYDROLASE"/>
    <property type="match status" value="1"/>
</dbReference>
<dbReference type="EMBL" id="JACHIW010000001">
    <property type="protein sequence ID" value="MBB5157847.1"/>
    <property type="molecule type" value="Genomic_DNA"/>
</dbReference>
<evidence type="ECO:0000313" key="3">
    <source>
        <dbReference type="EMBL" id="MBB5157847.1"/>
    </source>
</evidence>